<dbReference type="InterPro" id="IPR040277">
    <property type="entry name" value="Os04g0629400-like"/>
</dbReference>
<protein>
    <submittedName>
        <fullName evidence="3">Uncharacterized protein</fullName>
    </submittedName>
</protein>
<dbReference type="EMBL" id="CAXHTB010000025">
    <property type="protein sequence ID" value="CAL0333351.1"/>
    <property type="molecule type" value="Genomic_DNA"/>
</dbReference>
<organism evidence="3 4">
    <name type="scientific">Lupinus luteus</name>
    <name type="common">European yellow lupine</name>
    <dbReference type="NCBI Taxonomy" id="3873"/>
    <lineage>
        <taxon>Eukaryota</taxon>
        <taxon>Viridiplantae</taxon>
        <taxon>Streptophyta</taxon>
        <taxon>Embryophyta</taxon>
        <taxon>Tracheophyta</taxon>
        <taxon>Spermatophyta</taxon>
        <taxon>Magnoliopsida</taxon>
        <taxon>eudicotyledons</taxon>
        <taxon>Gunneridae</taxon>
        <taxon>Pentapetalae</taxon>
        <taxon>rosids</taxon>
        <taxon>fabids</taxon>
        <taxon>Fabales</taxon>
        <taxon>Fabaceae</taxon>
        <taxon>Papilionoideae</taxon>
        <taxon>50 kb inversion clade</taxon>
        <taxon>genistoids sensu lato</taxon>
        <taxon>core genistoids</taxon>
        <taxon>Genisteae</taxon>
        <taxon>Lupinus</taxon>
    </lineage>
</organism>
<evidence type="ECO:0000313" key="3">
    <source>
        <dbReference type="EMBL" id="CAL0333351.1"/>
    </source>
</evidence>
<dbReference type="PANTHER" id="PTHR36036">
    <property type="entry name" value="PROLINE-RICH FAMILY PROTEIN"/>
    <property type="match status" value="1"/>
</dbReference>
<dbReference type="AlphaFoldDB" id="A0AAV1YH30"/>
<feature type="transmembrane region" description="Helical" evidence="2">
    <location>
        <begin position="55"/>
        <end position="75"/>
    </location>
</feature>
<feature type="region of interest" description="Disordered" evidence="1">
    <location>
        <begin position="1"/>
        <end position="35"/>
    </location>
</feature>
<dbReference type="PANTHER" id="PTHR36036:SF1">
    <property type="entry name" value="PROLINE-RICH FAMILY PROTEIN"/>
    <property type="match status" value="1"/>
</dbReference>
<sequence length="168" mass="19142">MKFKVQNEKKTKKKSLRTHTYHSFLSDKKRRQPPPPPSFHILIQMISYVGKATKIFIVLLTVLVVFALILGFRLLCCHHHNNTNKCSSRKDNCFYCNPTISSPPPPTFLSSPNFNMPTPPYSFDNLVPPPPYTLLPVHSSLYTPLSMELLDRMRNAGLGLWDSKSGRA</sequence>
<keyword evidence="2" id="KW-1133">Transmembrane helix</keyword>
<dbReference type="Proteomes" id="UP001497480">
    <property type="component" value="Unassembled WGS sequence"/>
</dbReference>
<keyword evidence="2" id="KW-0472">Membrane</keyword>
<evidence type="ECO:0000256" key="1">
    <source>
        <dbReference type="SAM" id="MobiDB-lite"/>
    </source>
</evidence>
<keyword evidence="4" id="KW-1185">Reference proteome</keyword>
<proteinExistence type="predicted"/>
<feature type="compositionally biased region" description="Basic residues" evidence="1">
    <location>
        <begin position="10"/>
        <end position="20"/>
    </location>
</feature>
<name>A0AAV1YH30_LUPLU</name>
<gene>
    <name evidence="3" type="ORF">LLUT_LOCUS34411</name>
</gene>
<reference evidence="3 4" key="1">
    <citation type="submission" date="2024-03" db="EMBL/GenBank/DDBJ databases">
        <authorList>
            <person name="Martinez-Hernandez J."/>
        </authorList>
    </citation>
    <scope>NUCLEOTIDE SEQUENCE [LARGE SCALE GENOMIC DNA]</scope>
</reference>
<accession>A0AAV1YH30</accession>
<evidence type="ECO:0000256" key="2">
    <source>
        <dbReference type="SAM" id="Phobius"/>
    </source>
</evidence>
<comment type="caution">
    <text evidence="3">The sequence shown here is derived from an EMBL/GenBank/DDBJ whole genome shotgun (WGS) entry which is preliminary data.</text>
</comment>
<evidence type="ECO:0000313" key="4">
    <source>
        <dbReference type="Proteomes" id="UP001497480"/>
    </source>
</evidence>
<keyword evidence="2" id="KW-0812">Transmembrane</keyword>